<evidence type="ECO:0000256" key="8">
    <source>
        <dbReference type="ARBA" id="ARBA00023239"/>
    </source>
</evidence>
<evidence type="ECO:0000256" key="7">
    <source>
        <dbReference type="ARBA" id="ARBA00022840"/>
    </source>
</evidence>
<dbReference type="SUPFAM" id="SSF68923">
    <property type="entry name" value="PEP carboxykinase N-terminal domain"/>
    <property type="match status" value="1"/>
</dbReference>
<evidence type="ECO:0000256" key="6">
    <source>
        <dbReference type="ARBA" id="ARBA00022793"/>
    </source>
</evidence>
<dbReference type="PANTHER" id="PTHR30031:SF0">
    <property type="entry name" value="PHOSPHOENOLPYRUVATE CARBOXYKINASE (ATP)"/>
    <property type="match status" value="1"/>
</dbReference>
<keyword evidence="4" id="KW-0312">Gluconeogenesis</keyword>
<dbReference type="EMBL" id="JMCC02000089">
    <property type="protein sequence ID" value="KIG13701.1"/>
    <property type="molecule type" value="Genomic_DNA"/>
</dbReference>
<evidence type="ECO:0000256" key="3">
    <source>
        <dbReference type="ARBA" id="ARBA00012363"/>
    </source>
</evidence>
<comment type="catalytic activity">
    <reaction evidence="9">
        <text>oxaloacetate + ATP = phosphoenolpyruvate + ADP + CO2</text>
        <dbReference type="Rhea" id="RHEA:18617"/>
        <dbReference type="ChEBI" id="CHEBI:16452"/>
        <dbReference type="ChEBI" id="CHEBI:16526"/>
        <dbReference type="ChEBI" id="CHEBI:30616"/>
        <dbReference type="ChEBI" id="CHEBI:58702"/>
        <dbReference type="ChEBI" id="CHEBI:456216"/>
        <dbReference type="EC" id="4.1.1.49"/>
    </reaction>
</comment>
<dbReference type="GO" id="GO:0006094">
    <property type="term" value="P:gluconeogenesis"/>
    <property type="evidence" value="ECO:0007669"/>
    <property type="project" value="UniProtKB-UniPathway"/>
</dbReference>
<keyword evidence="6" id="KW-0210">Decarboxylase</keyword>
<dbReference type="GO" id="GO:0016301">
    <property type="term" value="F:kinase activity"/>
    <property type="evidence" value="ECO:0007669"/>
    <property type="project" value="UniProtKB-KW"/>
</dbReference>
<evidence type="ECO:0000313" key="11">
    <source>
        <dbReference type="Proteomes" id="UP000031599"/>
    </source>
</evidence>
<protein>
    <recommendedName>
        <fullName evidence="3">phosphoenolpyruvate carboxykinase (ATP)</fullName>
        <ecNumber evidence="3">4.1.1.49</ecNumber>
    </recommendedName>
</protein>
<accession>A0A0C2CRC0</accession>
<dbReference type="InterPro" id="IPR001272">
    <property type="entry name" value="PEP_carboxykinase_ATP"/>
</dbReference>
<dbReference type="InterPro" id="IPR013035">
    <property type="entry name" value="PEP_carboxykinase_C"/>
</dbReference>
<keyword evidence="5" id="KW-0547">Nucleotide-binding</keyword>
<comment type="pathway">
    <text evidence="1">Carbohydrate biosynthesis; gluconeogenesis.</text>
</comment>
<keyword evidence="10" id="KW-0670">Pyruvate</keyword>
<dbReference type="PANTHER" id="PTHR30031">
    <property type="entry name" value="PHOSPHOENOLPYRUVATE CARBOXYKINASE ATP"/>
    <property type="match status" value="1"/>
</dbReference>
<reference evidence="10 11" key="1">
    <citation type="submission" date="2014-12" db="EMBL/GenBank/DDBJ databases">
        <title>Genome assembly of Enhygromyxa salina DSM 15201.</title>
        <authorList>
            <person name="Sharma G."/>
            <person name="Subramanian S."/>
        </authorList>
    </citation>
    <scope>NUCLEOTIDE SEQUENCE [LARGE SCALE GENOMIC DNA]</scope>
    <source>
        <strain evidence="10 11">DSM 15201</strain>
    </source>
</reference>
<gene>
    <name evidence="10" type="ORF">DB30_07547</name>
</gene>
<name>A0A0C2CRC0_9BACT</name>
<keyword evidence="8" id="KW-0456">Lyase</keyword>
<dbReference type="GO" id="GO:0005524">
    <property type="term" value="F:ATP binding"/>
    <property type="evidence" value="ECO:0007669"/>
    <property type="project" value="UniProtKB-KW"/>
</dbReference>
<dbReference type="InterPro" id="IPR008210">
    <property type="entry name" value="PEP_carboxykinase_N"/>
</dbReference>
<comment type="similarity">
    <text evidence="2">Belongs to the phosphoenolpyruvate carboxykinase (ATP) family.</text>
</comment>
<evidence type="ECO:0000256" key="5">
    <source>
        <dbReference type="ARBA" id="ARBA00022741"/>
    </source>
</evidence>
<dbReference type="Proteomes" id="UP000031599">
    <property type="component" value="Unassembled WGS sequence"/>
</dbReference>
<dbReference type="AlphaFoldDB" id="A0A0C2CRC0"/>
<dbReference type="EC" id="4.1.1.49" evidence="3"/>
<evidence type="ECO:0000256" key="9">
    <source>
        <dbReference type="ARBA" id="ARBA00047371"/>
    </source>
</evidence>
<evidence type="ECO:0000256" key="2">
    <source>
        <dbReference type="ARBA" id="ARBA00006052"/>
    </source>
</evidence>
<keyword evidence="10" id="KW-0808">Transferase</keyword>
<sequence>MKTLVNPSQSALRELALKHTPYCVQTVRGSINKVARNKARMAQYTYIIDRAGKPEAYSHSTIGVEQAQRLINAQAEYVHAQGELILIEGYVGIGPRAVPVQWCYTLEAANIAGMQQVLAFPRERVEAPEAATQPFAPAFRLVYTPDFVPDMPGKQAIIVDLDNYVTYIMGADYFGESKKGALRMLAALHYRNGGLVMHAGAKEIVDGNGRITMGILGLSGTGKTTTTFSKQGDATKPVQDDMITLWPGGEISVTENGCFAKTWGLAEDTEPVIYRGTISSDAWIENVYLNADGTPDFFKHELSVADVERLRDTLVGTGAVANNVDAYIKGEVSFADVVEDGIPKDGWDFVVWTENGRSIIPMSAVEDAAVLEELEDLHSLGILNRDEGPDAATPGLVRFTSPEQAAGYLMLGETSKTSAAGKERGKTRSPFTQPFFPLAHSLQAQRFSELAATFGATSMWLMNTGYIGGDAKGVERGSALKVKIRHSSAMLEAMLSGDLVWTTDPDFGYEVVDVEAPANAALLEQVPPEILQPRRFFEQAKRMPEYTDWVTSMKAERKAFLQKYEVSPAIIQAVVLP</sequence>
<evidence type="ECO:0000256" key="1">
    <source>
        <dbReference type="ARBA" id="ARBA00004742"/>
    </source>
</evidence>
<dbReference type="Gene3D" id="3.40.449.10">
    <property type="entry name" value="Phosphoenolpyruvate Carboxykinase, domain 1"/>
    <property type="match status" value="1"/>
</dbReference>
<keyword evidence="10" id="KW-0418">Kinase</keyword>
<evidence type="ECO:0000313" key="10">
    <source>
        <dbReference type="EMBL" id="KIG13701.1"/>
    </source>
</evidence>
<dbReference type="Gene3D" id="3.90.228.20">
    <property type="match status" value="2"/>
</dbReference>
<organism evidence="10 11">
    <name type="scientific">Enhygromyxa salina</name>
    <dbReference type="NCBI Taxonomy" id="215803"/>
    <lineage>
        <taxon>Bacteria</taxon>
        <taxon>Pseudomonadati</taxon>
        <taxon>Myxococcota</taxon>
        <taxon>Polyangia</taxon>
        <taxon>Nannocystales</taxon>
        <taxon>Nannocystaceae</taxon>
        <taxon>Enhygromyxa</taxon>
    </lineage>
</organism>
<dbReference type="UniPathway" id="UPA00138"/>
<dbReference type="GO" id="GO:0004612">
    <property type="term" value="F:phosphoenolpyruvate carboxykinase (ATP) activity"/>
    <property type="evidence" value="ECO:0007669"/>
    <property type="project" value="UniProtKB-EC"/>
</dbReference>
<dbReference type="Pfam" id="PF01293">
    <property type="entry name" value="PEPCK_ATP"/>
    <property type="match status" value="2"/>
</dbReference>
<proteinExistence type="inferred from homology"/>
<dbReference type="GO" id="GO:0005829">
    <property type="term" value="C:cytosol"/>
    <property type="evidence" value="ECO:0007669"/>
    <property type="project" value="TreeGrafter"/>
</dbReference>
<comment type="caution">
    <text evidence="10">The sequence shown here is derived from an EMBL/GenBank/DDBJ whole genome shotgun (WGS) entry which is preliminary data.</text>
</comment>
<dbReference type="SUPFAM" id="SSF53795">
    <property type="entry name" value="PEP carboxykinase-like"/>
    <property type="match status" value="1"/>
</dbReference>
<evidence type="ECO:0000256" key="4">
    <source>
        <dbReference type="ARBA" id="ARBA00022432"/>
    </source>
</evidence>
<keyword evidence="7" id="KW-0067">ATP-binding</keyword>